<evidence type="ECO:0000313" key="12">
    <source>
        <dbReference type="EMBL" id="NVN29649.1"/>
    </source>
</evidence>
<proteinExistence type="inferred from homology"/>
<dbReference type="AlphaFoldDB" id="A0A850NMK3"/>
<comment type="caution">
    <text evidence="12">The sequence shown here is derived from an EMBL/GenBank/DDBJ whole genome shotgun (WGS) entry which is preliminary data.</text>
</comment>
<name>A0A850NMK3_9PROT</name>
<dbReference type="PROSITE" id="PS00217">
    <property type="entry name" value="SUGAR_TRANSPORT_2"/>
    <property type="match status" value="1"/>
</dbReference>
<feature type="transmembrane region" description="Helical" evidence="10">
    <location>
        <begin position="436"/>
        <end position="454"/>
    </location>
</feature>
<evidence type="ECO:0000256" key="4">
    <source>
        <dbReference type="ARBA" id="ARBA00022475"/>
    </source>
</evidence>
<organism evidence="12 13">
    <name type="scientific">Endobacter medicaginis</name>
    <dbReference type="NCBI Taxonomy" id="1181271"/>
    <lineage>
        <taxon>Bacteria</taxon>
        <taxon>Pseudomonadati</taxon>
        <taxon>Pseudomonadota</taxon>
        <taxon>Alphaproteobacteria</taxon>
        <taxon>Acetobacterales</taxon>
        <taxon>Acetobacteraceae</taxon>
        <taxon>Endobacter</taxon>
    </lineage>
</organism>
<evidence type="ECO:0000313" key="13">
    <source>
        <dbReference type="Proteomes" id="UP000565205"/>
    </source>
</evidence>
<keyword evidence="6 10" id="KW-0812">Transmembrane</keyword>
<dbReference type="PROSITE" id="PS50850">
    <property type="entry name" value="MFS"/>
    <property type="match status" value="1"/>
</dbReference>
<dbReference type="InterPro" id="IPR020846">
    <property type="entry name" value="MFS_dom"/>
</dbReference>
<dbReference type="SUPFAM" id="SSF103473">
    <property type="entry name" value="MFS general substrate transporter"/>
    <property type="match status" value="1"/>
</dbReference>
<feature type="transmembrane region" description="Helical" evidence="10">
    <location>
        <begin position="369"/>
        <end position="391"/>
    </location>
</feature>
<evidence type="ECO:0000256" key="3">
    <source>
        <dbReference type="ARBA" id="ARBA00022448"/>
    </source>
</evidence>
<dbReference type="GO" id="GO:0022857">
    <property type="term" value="F:transmembrane transporter activity"/>
    <property type="evidence" value="ECO:0007669"/>
    <property type="project" value="InterPro"/>
</dbReference>
<keyword evidence="8 10" id="KW-0472">Membrane</keyword>
<dbReference type="InterPro" id="IPR003663">
    <property type="entry name" value="Sugar/inositol_transpt"/>
</dbReference>
<evidence type="ECO:0000256" key="10">
    <source>
        <dbReference type="SAM" id="Phobius"/>
    </source>
</evidence>
<evidence type="ECO:0000256" key="8">
    <source>
        <dbReference type="ARBA" id="ARBA00023136"/>
    </source>
</evidence>
<keyword evidence="4" id="KW-1003">Cell membrane</keyword>
<comment type="similarity">
    <text evidence="2 9">Belongs to the major facilitator superfamily. Sugar transporter (TC 2.A.1.1) family.</text>
</comment>
<dbReference type="PANTHER" id="PTHR48020:SF12">
    <property type="entry name" value="PROTON MYO-INOSITOL COTRANSPORTER"/>
    <property type="match status" value="1"/>
</dbReference>
<dbReference type="PRINTS" id="PR00171">
    <property type="entry name" value="SUGRTRNSPORT"/>
</dbReference>
<dbReference type="PANTHER" id="PTHR48020">
    <property type="entry name" value="PROTON MYO-INOSITOL COTRANSPORTER"/>
    <property type="match status" value="1"/>
</dbReference>
<feature type="transmembrane region" description="Helical" evidence="10">
    <location>
        <begin position="23"/>
        <end position="52"/>
    </location>
</feature>
<evidence type="ECO:0000256" key="1">
    <source>
        <dbReference type="ARBA" id="ARBA00004651"/>
    </source>
</evidence>
<evidence type="ECO:0000256" key="6">
    <source>
        <dbReference type="ARBA" id="ARBA00022692"/>
    </source>
</evidence>
<protein>
    <submittedName>
        <fullName evidence="12">Sugar porter family MFS transporter</fullName>
    </submittedName>
</protein>
<dbReference type="FunFam" id="1.20.1250.20:FF:000218">
    <property type="entry name" value="facilitated trehalose transporter Tret1"/>
    <property type="match status" value="1"/>
</dbReference>
<feature type="transmembrane region" description="Helical" evidence="10">
    <location>
        <begin position="150"/>
        <end position="172"/>
    </location>
</feature>
<dbReference type="InterPro" id="IPR005828">
    <property type="entry name" value="MFS_sugar_transport-like"/>
</dbReference>
<dbReference type="PROSITE" id="PS00216">
    <property type="entry name" value="SUGAR_TRANSPORT_1"/>
    <property type="match status" value="1"/>
</dbReference>
<keyword evidence="3 9" id="KW-0813">Transport</keyword>
<feature type="transmembrane region" description="Helical" evidence="10">
    <location>
        <begin position="178"/>
        <end position="199"/>
    </location>
</feature>
<dbReference type="GO" id="GO:0005886">
    <property type="term" value="C:plasma membrane"/>
    <property type="evidence" value="ECO:0007669"/>
    <property type="project" value="UniProtKB-SubCell"/>
</dbReference>
<evidence type="ECO:0000256" key="5">
    <source>
        <dbReference type="ARBA" id="ARBA00022597"/>
    </source>
</evidence>
<dbReference type="NCBIfam" id="TIGR00879">
    <property type="entry name" value="SP"/>
    <property type="match status" value="1"/>
</dbReference>
<reference evidence="12 13" key="1">
    <citation type="submission" date="2020-06" db="EMBL/GenBank/DDBJ databases">
        <title>Description of novel acetic acid bacteria.</title>
        <authorList>
            <person name="Sombolestani A."/>
        </authorList>
    </citation>
    <scope>NUCLEOTIDE SEQUENCE [LARGE SCALE GENOMIC DNA]</scope>
    <source>
        <strain evidence="12 13">LMG 26838</strain>
    </source>
</reference>
<feature type="transmembrane region" description="Helical" evidence="10">
    <location>
        <begin position="411"/>
        <end position="430"/>
    </location>
</feature>
<evidence type="ECO:0000259" key="11">
    <source>
        <dbReference type="PROSITE" id="PS50850"/>
    </source>
</evidence>
<keyword evidence="5" id="KW-0762">Sugar transport</keyword>
<dbReference type="Pfam" id="PF00083">
    <property type="entry name" value="Sugar_tr"/>
    <property type="match status" value="1"/>
</dbReference>
<dbReference type="InterPro" id="IPR005829">
    <property type="entry name" value="Sugar_transporter_CS"/>
</dbReference>
<feature type="domain" description="Major facilitator superfamily (MFS) profile" evidence="11">
    <location>
        <begin position="26"/>
        <end position="458"/>
    </location>
</feature>
<evidence type="ECO:0000256" key="7">
    <source>
        <dbReference type="ARBA" id="ARBA00022989"/>
    </source>
</evidence>
<dbReference type="EMBL" id="JABXXQ010000054">
    <property type="protein sequence ID" value="NVN29649.1"/>
    <property type="molecule type" value="Genomic_DNA"/>
</dbReference>
<keyword evidence="7 10" id="KW-1133">Transmembrane helix</keyword>
<feature type="transmembrane region" description="Helical" evidence="10">
    <location>
        <begin position="64"/>
        <end position="83"/>
    </location>
</feature>
<feature type="transmembrane region" description="Helical" evidence="10">
    <location>
        <begin position="117"/>
        <end position="138"/>
    </location>
</feature>
<sequence length="494" mass="52579">MSRKTVTKAVAGLEIPQGAGRTLFLAAMIAAVCGGLYGYDTGIISGALLLITHEFHISPNVQEMVASAILAGAVIGALATGWISETIGRRRTVMIVTAVFVAGAVACALSPTVDWLIASRVLLGLAVGGATQVVPMYISELAPTDRRGTLVTMFNIAIGVGILFANIVGFTLREAWSWRTMVVIAAIPAAIVCLSMFFMPKSPRWTAENVGMGEALDELARLRDSRREIRHEAEQIHRVAHDTRPENRGWRGLAQPWVRPALVAALGVAFFTQCGGLEMMIYYAPTFLSGVGFGASSALLASLGVATVYLIMTFLGSRFVDRIGRRRLMLLMTPGSVLSLIGLGVMFWLTGATGDAKAHAPGGVEGWLIVGFLLAFMLFNSGSIQVVGWLLGAEMFPLSMRGQATSLHAAVLWGSDLLVTGTALSMVGWIGLGGTMWFYAAVNALSFAFVWFFVPETAGASLEDIEAALQDGTFRPTRGHNRITAEGYGDEAAA</sequence>
<accession>A0A850NMK3</accession>
<dbReference type="InterPro" id="IPR050814">
    <property type="entry name" value="Myo-inositol_Transporter"/>
</dbReference>
<dbReference type="Proteomes" id="UP000565205">
    <property type="component" value="Unassembled WGS sequence"/>
</dbReference>
<gene>
    <name evidence="12" type="ORF">HUK83_04765</name>
</gene>
<feature type="transmembrane region" description="Helical" evidence="10">
    <location>
        <begin position="290"/>
        <end position="316"/>
    </location>
</feature>
<dbReference type="InterPro" id="IPR036259">
    <property type="entry name" value="MFS_trans_sf"/>
</dbReference>
<feature type="transmembrane region" description="Helical" evidence="10">
    <location>
        <begin position="328"/>
        <end position="349"/>
    </location>
</feature>
<evidence type="ECO:0000256" key="2">
    <source>
        <dbReference type="ARBA" id="ARBA00010992"/>
    </source>
</evidence>
<comment type="subcellular location">
    <subcellularLocation>
        <location evidence="1">Cell membrane</location>
        <topology evidence="1">Multi-pass membrane protein</topology>
    </subcellularLocation>
</comment>
<dbReference type="Gene3D" id="1.20.1250.20">
    <property type="entry name" value="MFS general substrate transporter like domains"/>
    <property type="match status" value="1"/>
</dbReference>
<evidence type="ECO:0000256" key="9">
    <source>
        <dbReference type="RuleBase" id="RU003346"/>
    </source>
</evidence>
<feature type="transmembrane region" description="Helical" evidence="10">
    <location>
        <begin position="261"/>
        <end position="284"/>
    </location>
</feature>
<feature type="transmembrane region" description="Helical" evidence="10">
    <location>
        <begin position="92"/>
        <end position="111"/>
    </location>
</feature>
<dbReference type="RefSeq" id="WP_176622524.1">
    <property type="nucleotide sequence ID" value="NZ_JABXXQ010000054.1"/>
</dbReference>